<name>A0AAQ4S7N8_GASAC</name>
<sequence>MPVHSREKKESNHEEMEVDFPEQDGSSTDEEDTVSSSVSEDGDSSEMDNEDCERRRMECLDEMTTLEKQFTDLKEHLYKERLSQVDIKLQEVMAGCAHEYLEPLANLQENMQIRTKVAGIYKELCLESVKNKYECEIQAACQHWESEKLLLLDTVQSELEEKIRRLEEDRHSIDITSELWNDGLHSRKNKKKDPFCPVKKKKPVVVSGPYIVYMLQDLDILEDWTAIRKAMASLAPHRVKVDGKSLSLSSVTVNVWLSATIDPQASRSRRFNSFFSRTKKFIVEQETAVTLLGLAFPLRSVFLLNVPPSLSLQSSLNDSSMWRASRTAGFSTTTSGTAGDRPSASTGRRSTRPARSSPPSTATRCGSNAWTAPSRSCSSPSCSKANTPSSTRKSTHPSRATDDISADLSLCVRSARSPSTFLPCAHIPANL</sequence>
<proteinExistence type="inferred from homology"/>
<dbReference type="Gene3D" id="1.20.5.1500">
    <property type="match status" value="1"/>
</dbReference>
<dbReference type="FunFam" id="1.20.5.1500:FF:000002">
    <property type="entry name" value="breast cancer metastasis-suppressor 1-like protein-A"/>
    <property type="match status" value="1"/>
</dbReference>
<feature type="compositionally biased region" description="Low complexity" evidence="8">
    <location>
        <begin position="373"/>
        <end position="383"/>
    </location>
</feature>
<evidence type="ECO:0000256" key="2">
    <source>
        <dbReference type="ARBA" id="ARBA00022491"/>
    </source>
</evidence>
<protein>
    <submittedName>
        <fullName evidence="9">BRMS1 like transcriptional repressor b</fullName>
    </submittedName>
</protein>
<evidence type="ECO:0000256" key="1">
    <source>
        <dbReference type="ARBA" id="ARBA00004123"/>
    </source>
</evidence>
<feature type="compositionally biased region" description="Low complexity" evidence="8">
    <location>
        <begin position="327"/>
        <end position="364"/>
    </location>
</feature>
<dbReference type="GO" id="GO:0005654">
    <property type="term" value="C:nucleoplasm"/>
    <property type="evidence" value="ECO:0007669"/>
    <property type="project" value="UniProtKB-ARBA"/>
</dbReference>
<keyword evidence="2" id="KW-0678">Repressor</keyword>
<keyword evidence="10" id="KW-1185">Reference proteome</keyword>
<keyword evidence="7" id="KW-0175">Coiled coil</keyword>
<accession>A0AAQ4S7N8</accession>
<reference evidence="9" key="2">
    <citation type="submission" date="2025-08" db="UniProtKB">
        <authorList>
            <consortium name="Ensembl"/>
        </authorList>
    </citation>
    <scope>IDENTIFICATION</scope>
</reference>
<dbReference type="PANTHER" id="PTHR21964">
    <property type="entry name" value="BREAST CANCER METASTASIS-SUPPRESSOR 1"/>
    <property type="match status" value="1"/>
</dbReference>
<keyword evidence="3" id="KW-0805">Transcription regulation</keyword>
<keyword evidence="4" id="KW-0804">Transcription</keyword>
<dbReference type="AlphaFoldDB" id="A0AAQ4S7N8"/>
<dbReference type="GeneTree" id="ENSGT00940000164711"/>
<feature type="region of interest" description="Disordered" evidence="8">
    <location>
        <begin position="327"/>
        <end position="402"/>
    </location>
</feature>
<evidence type="ECO:0000256" key="5">
    <source>
        <dbReference type="ARBA" id="ARBA00023242"/>
    </source>
</evidence>
<feature type="coiled-coil region" evidence="7">
    <location>
        <begin position="149"/>
        <end position="176"/>
    </location>
</feature>
<evidence type="ECO:0000256" key="8">
    <source>
        <dbReference type="SAM" id="MobiDB-lite"/>
    </source>
</evidence>
<organism evidence="9 10">
    <name type="scientific">Gasterosteus aculeatus aculeatus</name>
    <name type="common">three-spined stickleback</name>
    <dbReference type="NCBI Taxonomy" id="481459"/>
    <lineage>
        <taxon>Eukaryota</taxon>
        <taxon>Metazoa</taxon>
        <taxon>Chordata</taxon>
        <taxon>Craniata</taxon>
        <taxon>Vertebrata</taxon>
        <taxon>Euteleostomi</taxon>
        <taxon>Actinopterygii</taxon>
        <taxon>Neopterygii</taxon>
        <taxon>Teleostei</taxon>
        <taxon>Neoteleostei</taxon>
        <taxon>Acanthomorphata</taxon>
        <taxon>Eupercaria</taxon>
        <taxon>Perciformes</taxon>
        <taxon>Cottioidei</taxon>
        <taxon>Gasterosteales</taxon>
        <taxon>Gasterosteidae</taxon>
        <taxon>Gasterosteus</taxon>
    </lineage>
</organism>
<dbReference type="Pfam" id="PF08598">
    <property type="entry name" value="Sds3"/>
    <property type="match status" value="1"/>
</dbReference>
<dbReference type="InterPro" id="IPR013907">
    <property type="entry name" value="Sds3"/>
</dbReference>
<evidence type="ECO:0000256" key="7">
    <source>
        <dbReference type="SAM" id="Coils"/>
    </source>
</evidence>
<feature type="compositionally biased region" description="Acidic residues" evidence="8">
    <location>
        <begin position="16"/>
        <end position="33"/>
    </location>
</feature>
<evidence type="ECO:0000256" key="6">
    <source>
        <dbReference type="ARBA" id="ARBA00038256"/>
    </source>
</evidence>
<evidence type="ECO:0000256" key="3">
    <source>
        <dbReference type="ARBA" id="ARBA00023015"/>
    </source>
</evidence>
<dbReference type="GO" id="GO:0010468">
    <property type="term" value="P:regulation of gene expression"/>
    <property type="evidence" value="ECO:0007669"/>
    <property type="project" value="UniProtKB-ARBA"/>
</dbReference>
<feature type="compositionally biased region" description="Basic and acidic residues" evidence="8">
    <location>
        <begin position="1"/>
        <end position="15"/>
    </location>
</feature>
<dbReference type="SMART" id="SM01401">
    <property type="entry name" value="Sds3"/>
    <property type="match status" value="1"/>
</dbReference>
<feature type="compositionally biased region" description="Acidic residues" evidence="8">
    <location>
        <begin position="40"/>
        <end position="51"/>
    </location>
</feature>
<dbReference type="Proteomes" id="UP000007635">
    <property type="component" value="Chromosome XVIII"/>
</dbReference>
<comment type="similarity">
    <text evidence="6">Belongs to the BRMS1 family.</text>
</comment>
<keyword evidence="5" id="KW-0539">Nucleus</keyword>
<reference evidence="9 10" key="1">
    <citation type="journal article" date="2021" name="G3 (Bethesda)">
        <title>Improved contiguity of the threespine stickleback genome using long-read sequencing.</title>
        <authorList>
            <person name="Nath S."/>
            <person name="Shaw D.E."/>
            <person name="White M.A."/>
        </authorList>
    </citation>
    <scope>NUCLEOTIDE SEQUENCE [LARGE SCALE GENOMIC DNA]</scope>
    <source>
        <strain evidence="9 10">Lake Benthic</strain>
    </source>
</reference>
<feature type="region of interest" description="Disordered" evidence="8">
    <location>
        <begin position="1"/>
        <end position="52"/>
    </location>
</feature>
<reference evidence="9" key="3">
    <citation type="submission" date="2025-09" db="UniProtKB">
        <authorList>
            <consortium name="Ensembl"/>
        </authorList>
    </citation>
    <scope>IDENTIFICATION</scope>
</reference>
<evidence type="ECO:0000313" key="9">
    <source>
        <dbReference type="Ensembl" id="ENSGACP00000070471.1"/>
    </source>
</evidence>
<evidence type="ECO:0000313" key="10">
    <source>
        <dbReference type="Proteomes" id="UP000007635"/>
    </source>
</evidence>
<comment type="subcellular location">
    <subcellularLocation>
        <location evidence="1">Nucleus</location>
    </subcellularLocation>
</comment>
<dbReference type="Ensembl" id="ENSGACT00000066110.1">
    <property type="protein sequence ID" value="ENSGACP00000070471.1"/>
    <property type="gene ID" value="ENSGACG00000005093.2"/>
</dbReference>
<evidence type="ECO:0000256" key="4">
    <source>
        <dbReference type="ARBA" id="ARBA00023163"/>
    </source>
</evidence>